<comment type="caution">
    <text evidence="7">The sequence shown here is derived from an EMBL/GenBank/DDBJ whole genome shotgun (WGS) entry which is preliminary data.</text>
</comment>
<evidence type="ECO:0000256" key="1">
    <source>
        <dbReference type="ARBA" id="ARBA00004141"/>
    </source>
</evidence>
<dbReference type="Pfam" id="PF06271">
    <property type="entry name" value="RDD"/>
    <property type="match status" value="1"/>
</dbReference>
<feature type="transmembrane region" description="Helical" evidence="5">
    <location>
        <begin position="50"/>
        <end position="71"/>
    </location>
</feature>
<dbReference type="PANTHER" id="PTHR38480">
    <property type="entry name" value="SLR0254 PROTEIN"/>
    <property type="match status" value="1"/>
</dbReference>
<evidence type="ECO:0000313" key="8">
    <source>
        <dbReference type="Proteomes" id="UP000282323"/>
    </source>
</evidence>
<dbReference type="OrthoDB" id="288430at2157"/>
<evidence type="ECO:0000256" key="3">
    <source>
        <dbReference type="ARBA" id="ARBA00022989"/>
    </source>
</evidence>
<keyword evidence="3 5" id="KW-1133">Transmembrane helix</keyword>
<evidence type="ECO:0000256" key="2">
    <source>
        <dbReference type="ARBA" id="ARBA00022692"/>
    </source>
</evidence>
<comment type="subcellular location">
    <subcellularLocation>
        <location evidence="1">Membrane</location>
        <topology evidence="1">Multi-pass membrane protein</topology>
    </subcellularLocation>
</comment>
<keyword evidence="8" id="KW-1185">Reference proteome</keyword>
<dbReference type="RefSeq" id="WP_124195789.1">
    <property type="nucleotide sequence ID" value="NZ_REGA01000009.1"/>
</dbReference>
<keyword evidence="4 5" id="KW-0472">Membrane</keyword>
<keyword evidence="2 5" id="KW-0812">Transmembrane</keyword>
<dbReference type="InterPro" id="IPR010432">
    <property type="entry name" value="RDD"/>
</dbReference>
<name>A0A3N6M1U7_NATCH</name>
<feature type="domain" description="RDD" evidence="6">
    <location>
        <begin position="17"/>
        <end position="134"/>
    </location>
</feature>
<dbReference type="AlphaFoldDB" id="A0A3N6M1U7"/>
<accession>A0A3N6M1U7</accession>
<evidence type="ECO:0000256" key="5">
    <source>
        <dbReference type="SAM" id="Phobius"/>
    </source>
</evidence>
<evidence type="ECO:0000256" key="4">
    <source>
        <dbReference type="ARBA" id="ARBA00023136"/>
    </source>
</evidence>
<reference evidence="7 8" key="1">
    <citation type="submission" date="2018-10" db="EMBL/GenBank/DDBJ databases">
        <title>Natrarchaeobius chitinivorans gen. nov., sp. nov., and Natrarchaeobius haloalkaliphilus sp. nov., alkaliphilic, chitin-utilizing haloarchaea from hypersaline alkaline lakes.</title>
        <authorList>
            <person name="Sorokin D.Y."/>
            <person name="Elcheninov A.G."/>
            <person name="Kostrikina N.A."/>
            <person name="Bale N.J."/>
            <person name="Sinninghe Damste J.S."/>
            <person name="Khijniak T.V."/>
            <person name="Kublanov I.V."/>
            <person name="Toshchakov S.V."/>
        </authorList>
    </citation>
    <scope>NUCLEOTIDE SEQUENCE [LARGE SCALE GENOMIC DNA]</scope>
    <source>
        <strain evidence="7 8">AArcht4T</strain>
    </source>
</reference>
<proteinExistence type="predicted"/>
<dbReference type="GO" id="GO:0016020">
    <property type="term" value="C:membrane"/>
    <property type="evidence" value="ECO:0007669"/>
    <property type="project" value="UniProtKB-SubCell"/>
</dbReference>
<gene>
    <name evidence="7" type="ORF">EA473_11635</name>
</gene>
<evidence type="ECO:0000259" key="6">
    <source>
        <dbReference type="Pfam" id="PF06271"/>
    </source>
</evidence>
<dbReference type="PANTHER" id="PTHR38480:SF1">
    <property type="entry name" value="SLR0254 PROTEIN"/>
    <property type="match status" value="1"/>
</dbReference>
<sequence>MEKHPSPQMGTNGDVIAQRLIAFLVDGIILGLIAGLLSVVGFALGDTVGLLMSLVILVVTFVYVFLLEGLYGYTPGKYLFGLVVVKSDGSNCTVGASILRNLALIVDQLPFAYLIGLVLILITDENQRIGDLIADTVVVKQR</sequence>
<organism evidence="7 8">
    <name type="scientific">Natrarchaeobius chitinivorans</name>
    <dbReference type="NCBI Taxonomy" id="1679083"/>
    <lineage>
        <taxon>Archaea</taxon>
        <taxon>Methanobacteriati</taxon>
        <taxon>Methanobacteriota</taxon>
        <taxon>Stenosarchaea group</taxon>
        <taxon>Halobacteria</taxon>
        <taxon>Halobacteriales</taxon>
        <taxon>Natrialbaceae</taxon>
        <taxon>Natrarchaeobius</taxon>
    </lineage>
</organism>
<protein>
    <submittedName>
        <fullName evidence="7">RDD family protein</fullName>
    </submittedName>
</protein>
<dbReference type="EMBL" id="REGA01000009">
    <property type="protein sequence ID" value="RQG94354.1"/>
    <property type="molecule type" value="Genomic_DNA"/>
</dbReference>
<feature type="transmembrane region" description="Helical" evidence="5">
    <location>
        <begin position="20"/>
        <end position="44"/>
    </location>
</feature>
<dbReference type="Proteomes" id="UP000282323">
    <property type="component" value="Unassembled WGS sequence"/>
</dbReference>
<evidence type="ECO:0000313" key="7">
    <source>
        <dbReference type="EMBL" id="RQG94354.1"/>
    </source>
</evidence>